<name>A0ABP9K0P5_9SPHN</name>
<dbReference type="InterPro" id="IPR029021">
    <property type="entry name" value="Prot-tyrosine_phosphatase-like"/>
</dbReference>
<proteinExistence type="predicted"/>
<dbReference type="InterPro" id="IPR005939">
    <property type="entry name" value="BLH_phosphatase-like"/>
</dbReference>
<evidence type="ECO:0000259" key="1">
    <source>
        <dbReference type="Pfam" id="PF04273"/>
    </source>
</evidence>
<keyword evidence="2" id="KW-0808">Transferase</keyword>
<evidence type="ECO:0000313" key="3">
    <source>
        <dbReference type="Proteomes" id="UP001500518"/>
    </source>
</evidence>
<evidence type="ECO:0000313" key="2">
    <source>
        <dbReference type="EMBL" id="GAA5046741.1"/>
    </source>
</evidence>
<comment type="caution">
    <text evidence="2">The sequence shown here is derived from an EMBL/GenBank/DDBJ whole genome shotgun (WGS) entry which is preliminary data.</text>
</comment>
<dbReference type="Proteomes" id="UP001500518">
    <property type="component" value="Unassembled WGS sequence"/>
</dbReference>
<keyword evidence="3" id="KW-1185">Reference proteome</keyword>
<dbReference type="Gene3D" id="3.90.190.10">
    <property type="entry name" value="Protein tyrosine phosphatase superfamily"/>
    <property type="match status" value="1"/>
</dbReference>
<organism evidence="2 3">
    <name type="scientific">Erythrobacter westpacificensis</name>
    <dbReference type="NCBI Taxonomy" id="1055231"/>
    <lineage>
        <taxon>Bacteria</taxon>
        <taxon>Pseudomonadati</taxon>
        <taxon>Pseudomonadota</taxon>
        <taxon>Alphaproteobacteria</taxon>
        <taxon>Sphingomonadales</taxon>
        <taxon>Erythrobacteraceae</taxon>
        <taxon>Erythrobacter/Porphyrobacter group</taxon>
        <taxon>Erythrobacter</taxon>
    </lineage>
</organism>
<dbReference type="SUPFAM" id="SSF52799">
    <property type="entry name" value="(Phosphotyrosine protein) phosphatases II"/>
    <property type="match status" value="1"/>
</dbReference>
<dbReference type="EMBL" id="BAABHV010000001">
    <property type="protein sequence ID" value="GAA5046741.1"/>
    <property type="molecule type" value="Genomic_DNA"/>
</dbReference>
<dbReference type="NCBIfam" id="TIGR01244">
    <property type="entry name" value="TIGR01244 family sulfur transferase"/>
    <property type="match status" value="1"/>
</dbReference>
<accession>A0ABP9K0P5</accession>
<feature type="domain" description="Beta-lactamase hydrolase-like protein phosphatase-like" evidence="1">
    <location>
        <begin position="13"/>
        <end position="119"/>
    </location>
</feature>
<sequence length="155" mass="16442">MPLASKGHAMAEFKRLTDTVWASPQLSVDDVSEAAAQGFGLIVNNRPDGESEGQPDGQAIEEAARDRGMDYAAIPVDHSGFSQPQVEAMAQAIEKANGKVLAYCRSGTRSTFLWALAEAHRGKDPDALTRAAAAAGYDISGIRPTLEMLSANSHD</sequence>
<dbReference type="CDD" id="cd14503">
    <property type="entry name" value="PTP-bact"/>
    <property type="match status" value="1"/>
</dbReference>
<dbReference type="GO" id="GO:0016740">
    <property type="term" value="F:transferase activity"/>
    <property type="evidence" value="ECO:0007669"/>
    <property type="project" value="UniProtKB-KW"/>
</dbReference>
<gene>
    <name evidence="2" type="ORF">GCM10023208_02380</name>
</gene>
<dbReference type="Pfam" id="PF04273">
    <property type="entry name" value="BLH_phosphatase"/>
    <property type="match status" value="1"/>
</dbReference>
<protein>
    <submittedName>
        <fullName evidence="2">TIGR01244 family sulfur transferase</fullName>
    </submittedName>
</protein>
<reference evidence="3" key="1">
    <citation type="journal article" date="2019" name="Int. J. Syst. Evol. Microbiol.">
        <title>The Global Catalogue of Microorganisms (GCM) 10K type strain sequencing project: providing services to taxonomists for standard genome sequencing and annotation.</title>
        <authorList>
            <consortium name="The Broad Institute Genomics Platform"/>
            <consortium name="The Broad Institute Genome Sequencing Center for Infectious Disease"/>
            <person name="Wu L."/>
            <person name="Ma J."/>
        </authorList>
    </citation>
    <scope>NUCLEOTIDE SEQUENCE [LARGE SCALE GENOMIC DNA]</scope>
    <source>
        <strain evidence="3">JCM 18014</strain>
    </source>
</reference>